<dbReference type="Proteomes" id="UP000022082">
    <property type="component" value="Unassembled WGS sequence"/>
</dbReference>
<reference evidence="1 2" key="1">
    <citation type="submission" date="2014-02" db="EMBL/GenBank/DDBJ databases">
        <authorList>
            <person name="Sears C."/>
            <person name="Carroll K."/>
            <person name="Sack B.R."/>
            <person name="Qadri F."/>
            <person name="Myers L.L."/>
            <person name="Chung G.-T."/>
            <person name="Escheverria P."/>
            <person name="Fraser C.M."/>
            <person name="Sadzewicz L."/>
            <person name="Shefchek K.A."/>
            <person name="Tallon L."/>
            <person name="Das S.P."/>
            <person name="Daugherty S."/>
            <person name="Mongodin E.F."/>
        </authorList>
    </citation>
    <scope>NUCLEOTIDE SEQUENCE [LARGE SCALE GENOMIC DNA]</scope>
    <source>
        <strain evidence="1 2">S36L11</strain>
    </source>
</reference>
<protein>
    <submittedName>
        <fullName evidence="1">Uncharacterized protein</fullName>
    </submittedName>
</protein>
<dbReference type="PATRIC" id="fig|1339327.3.peg.3417"/>
<accession>A0A015X1D9</accession>
<organism evidence="1 2">
    <name type="scientific">Bacteroides fragilis str. S36L11</name>
    <dbReference type="NCBI Taxonomy" id="1339327"/>
    <lineage>
        <taxon>Bacteria</taxon>
        <taxon>Pseudomonadati</taxon>
        <taxon>Bacteroidota</taxon>
        <taxon>Bacteroidia</taxon>
        <taxon>Bacteroidales</taxon>
        <taxon>Bacteroidaceae</taxon>
        <taxon>Bacteroides</taxon>
    </lineage>
</organism>
<dbReference type="AlphaFoldDB" id="A0A015X1D9"/>
<gene>
    <name evidence="1" type="ORF">M136_2843</name>
</gene>
<comment type="caution">
    <text evidence="1">The sequence shown here is derived from an EMBL/GenBank/DDBJ whole genome shotgun (WGS) entry which is preliminary data.</text>
</comment>
<evidence type="ECO:0000313" key="2">
    <source>
        <dbReference type="Proteomes" id="UP000022082"/>
    </source>
</evidence>
<dbReference type="EMBL" id="JGDJ01000232">
    <property type="protein sequence ID" value="EXZ27990.1"/>
    <property type="molecule type" value="Genomic_DNA"/>
</dbReference>
<name>A0A015X1D9_BACFG</name>
<proteinExistence type="predicted"/>
<sequence length="207" mass="23649">MLIILKQDDSCQVAQTTCTTNSLEIRYKDYSVLKKTLDLNTKSINSNSCIELIIYGTHGNEKEICKLTKPDIKDLSYFFKGKVCRLVLDACHSACHIPHFKEMLTDDGIILCHVGICQVNSIETKTGKDTYERWINGNKEGLKVWSDGIVPAIYTRKNNTLTYYECSKFEVDINHPFTGTEFKTYCLNLKSKGIKMVIKNHSDFDKI</sequence>
<dbReference type="GeneID" id="60369208"/>
<evidence type="ECO:0000313" key="1">
    <source>
        <dbReference type="EMBL" id="EXZ27990.1"/>
    </source>
</evidence>
<dbReference type="RefSeq" id="WP_005815252.1">
    <property type="nucleotide sequence ID" value="NZ_JGDJ01000232.1"/>
</dbReference>